<dbReference type="InterPro" id="IPR003173">
    <property type="entry name" value="PC4_C"/>
</dbReference>
<reference evidence="2 3" key="1">
    <citation type="submission" date="2016-03" db="EMBL/GenBank/DDBJ databases">
        <title>Genome sequence of Mycoplasma gallinarum strain Mgn_IPT.</title>
        <authorList>
            <person name="Yacoub E."/>
            <person name="Sirand-Pugnet P."/>
            <person name="Barre A."/>
            <person name="Maurier F."/>
            <person name="Blanchard A."/>
            <person name="Ben Abdelmoumen B.M."/>
        </authorList>
    </citation>
    <scope>NUCLEOTIDE SEQUENCE [LARGE SCALE GENOMIC DNA]</scope>
    <source>
        <strain evidence="2 3">Mgn_IPT</strain>
    </source>
</reference>
<sequence length="82" mass="9559">MAIRNNTEVRYEIKKHYGTISTNDQASYKKELNLVSWNGGQEKFDIRDWNSDHSRMTKGITLTREEAQELLNLLDAALNDEE</sequence>
<dbReference type="Pfam" id="PF02229">
    <property type="entry name" value="PC4"/>
    <property type="match status" value="1"/>
</dbReference>
<dbReference type="PIRSF" id="PIRSF037246">
    <property type="entry name" value="UCP037246"/>
    <property type="match status" value="1"/>
</dbReference>
<dbReference type="GO" id="GO:0006355">
    <property type="term" value="P:regulation of DNA-templated transcription"/>
    <property type="evidence" value="ECO:0007669"/>
    <property type="project" value="InterPro"/>
</dbReference>
<dbReference type="Proteomes" id="UP000076983">
    <property type="component" value="Unassembled WGS sequence"/>
</dbReference>
<protein>
    <recommendedName>
        <fullName evidence="1">Transcriptional coactivator p15 (PC4) C-terminal domain-containing protein</fullName>
    </recommendedName>
</protein>
<dbReference type="PATRIC" id="fig|29557.3.peg.333"/>
<dbReference type="AlphaFoldDB" id="A0A168REQ3"/>
<comment type="caution">
    <text evidence="2">The sequence shown here is derived from an EMBL/GenBank/DDBJ whole genome shotgun (WGS) entry which is preliminary data.</text>
</comment>
<dbReference type="STRING" id="29557.MGALLINA_03450"/>
<proteinExistence type="predicted"/>
<dbReference type="RefSeq" id="WP_063626137.1">
    <property type="nucleotide sequence ID" value="NZ_LVLH01000031.1"/>
</dbReference>
<keyword evidence="3" id="KW-1185">Reference proteome</keyword>
<evidence type="ECO:0000313" key="3">
    <source>
        <dbReference type="Proteomes" id="UP000076983"/>
    </source>
</evidence>
<dbReference type="Gene3D" id="2.30.31.70">
    <property type="match status" value="1"/>
</dbReference>
<dbReference type="EMBL" id="LVLH01000031">
    <property type="protein sequence ID" value="OAB48905.1"/>
    <property type="molecule type" value="Genomic_DNA"/>
</dbReference>
<organism evidence="2 3">
    <name type="scientific">Mycoplasmopsis gallinarum</name>
    <dbReference type="NCBI Taxonomy" id="29557"/>
    <lineage>
        <taxon>Bacteria</taxon>
        <taxon>Bacillati</taxon>
        <taxon>Mycoplasmatota</taxon>
        <taxon>Mycoplasmoidales</taxon>
        <taxon>Metamycoplasmataceae</taxon>
        <taxon>Mycoplasmopsis</taxon>
    </lineage>
</organism>
<dbReference type="GO" id="GO:0003677">
    <property type="term" value="F:DNA binding"/>
    <property type="evidence" value="ECO:0007669"/>
    <property type="project" value="InterPro"/>
</dbReference>
<evidence type="ECO:0000259" key="1">
    <source>
        <dbReference type="Pfam" id="PF02229"/>
    </source>
</evidence>
<accession>A0A168REQ3</accession>
<name>A0A168REQ3_9BACT</name>
<gene>
    <name evidence="2" type="ORF">MGALLINA_03450</name>
</gene>
<dbReference type="OrthoDB" id="7067273at2"/>
<dbReference type="InterPro" id="IPR017154">
    <property type="entry name" value="PC4-like"/>
</dbReference>
<feature type="domain" description="Transcriptional coactivator p15 (PC4) C-terminal" evidence="1">
    <location>
        <begin position="27"/>
        <end position="72"/>
    </location>
</feature>
<evidence type="ECO:0000313" key="2">
    <source>
        <dbReference type="EMBL" id="OAB48905.1"/>
    </source>
</evidence>